<sequence>MSPLGVLDCEDIAWFRADPEMPSAARGAAATLARRIGLEGYRASEVALAVTEAATNLQRHATDGALLLRVLRTPDRAGVEFVTVDTGPGMADVDAALADGTSTAGTLGIGLGAVARLADVFDIHSVPGRGTVIAAQFWAREAVAEMAGKPSVASGLTRPISGETTCGDAWAVRVDPGADHDPRSGPAPSTASAEPAILVMLCDGLGHGPMAALAGEAAVKAFRRSTARHPEGLLRDIHTALRGTRGGAVAVARIEPSAQRLLYCGIGNVSGVLLGPESRNGLLSAPGIVGQQMRSLRTFELPLKPGGALVMHSDGLTERWRADDVPGLLRHTPAVMAGQLLREAGVRRDDAGVVVVKGPGDGVRRSIRLPPRVRSRHGAGCLRPAPHRPERGEGAGDGPPGPGAHRHRAQRTRPRPARLRRADRGLHPADGPGTRPGRRLRMGRRYEGGPRPRTGVPPAEPGPPRERRGAGTDRRGTSAAHGLGRHPGRPAGRAGGAAPPRAHDARRRPAGADPRPDRHPGGDAGPARGAAQAQRRAGGDEPGVLALYTELSQELEETNSGVVALHAELEEKSKRLRETSEAKTRFWTNISHELRTPVSAVVALSRLLLASGSAPLTEEQRRQISLIDTSGQTLFSLVNDLLDMAKAEAGQLEVVSAPVDLRALVGQLGAVLRSTWPPGDVVLLTPAPGTLPVTLTDEVLLTRVLRNLLSNALKFTEKGEVRLEFAVDPAASGPWMTFTVTDTGVGIPETELPRVFEEFYQVRGPLQRVHRGTGLGLPYARALTELLGGTLQLSSTPGVGTRVEVRLPHRPGPASAPPPAPTDPEADA</sequence>
<evidence type="ECO:0000256" key="7">
    <source>
        <dbReference type="ARBA" id="ARBA00023012"/>
    </source>
</evidence>
<dbReference type="CDD" id="cd16922">
    <property type="entry name" value="HATPase_EvgS-ArcB-TorS-like"/>
    <property type="match status" value="1"/>
</dbReference>
<comment type="subcellular location">
    <subcellularLocation>
        <location evidence="2">Cell membrane</location>
    </subcellularLocation>
</comment>
<dbReference type="PROSITE" id="PS50109">
    <property type="entry name" value="HIS_KIN"/>
    <property type="match status" value="1"/>
</dbReference>
<dbReference type="InterPro" id="IPR036097">
    <property type="entry name" value="HisK_dim/P_sf"/>
</dbReference>
<dbReference type="InterPro" id="IPR005467">
    <property type="entry name" value="His_kinase_dom"/>
</dbReference>
<comment type="caution">
    <text evidence="10">The sequence shown here is derived from an EMBL/GenBank/DDBJ whole genome shotgun (WGS) entry which is preliminary data.</text>
</comment>
<reference evidence="10 11" key="1">
    <citation type="submission" date="2020-05" db="EMBL/GenBank/DDBJ databases">
        <title>Whole genome shotgun sequence of Streptomyces microflavus NBRC 13062.</title>
        <authorList>
            <person name="Komaki H."/>
            <person name="Tamura T."/>
        </authorList>
    </citation>
    <scope>NUCLEOTIDE SEQUENCE [LARGE SCALE GENOMIC DNA]</scope>
    <source>
        <strain evidence="10 11">NBRC 13062</strain>
    </source>
</reference>
<accession>A0A7J0CVY6</accession>
<dbReference type="InterPro" id="IPR050736">
    <property type="entry name" value="Sensor_HK_Regulatory"/>
</dbReference>
<feature type="region of interest" description="Disordered" evidence="8">
    <location>
        <begin position="794"/>
        <end position="828"/>
    </location>
</feature>
<dbReference type="SMART" id="SM00331">
    <property type="entry name" value="PP2C_SIG"/>
    <property type="match status" value="1"/>
</dbReference>
<feature type="compositionally biased region" description="Basic residues" evidence="8">
    <location>
        <begin position="365"/>
        <end position="377"/>
    </location>
</feature>
<organism evidence="10 11">
    <name type="scientific">Streptomyces microflavus</name>
    <name type="common">Streptomyces lipmanii</name>
    <dbReference type="NCBI Taxonomy" id="1919"/>
    <lineage>
        <taxon>Bacteria</taxon>
        <taxon>Bacillati</taxon>
        <taxon>Actinomycetota</taxon>
        <taxon>Actinomycetes</taxon>
        <taxon>Kitasatosporales</taxon>
        <taxon>Streptomycetaceae</taxon>
        <taxon>Streptomyces</taxon>
    </lineage>
</organism>
<dbReference type="InterPro" id="IPR003661">
    <property type="entry name" value="HisK_dim/P_dom"/>
</dbReference>
<feature type="compositionally biased region" description="Basic and acidic residues" evidence="8">
    <location>
        <begin position="463"/>
        <end position="476"/>
    </location>
</feature>
<evidence type="ECO:0000256" key="4">
    <source>
        <dbReference type="ARBA" id="ARBA00022553"/>
    </source>
</evidence>
<dbReference type="Pfam" id="PF02518">
    <property type="entry name" value="HATPase_c"/>
    <property type="match status" value="1"/>
</dbReference>
<dbReference type="PANTHER" id="PTHR43711:SF31">
    <property type="entry name" value="HISTIDINE KINASE"/>
    <property type="match status" value="1"/>
</dbReference>
<keyword evidence="4" id="KW-0597">Phosphoprotein</keyword>
<dbReference type="Gene3D" id="1.10.287.130">
    <property type="match status" value="1"/>
</dbReference>
<evidence type="ECO:0000256" key="6">
    <source>
        <dbReference type="ARBA" id="ARBA00022777"/>
    </source>
</evidence>
<evidence type="ECO:0000256" key="3">
    <source>
        <dbReference type="ARBA" id="ARBA00012438"/>
    </source>
</evidence>
<gene>
    <name evidence="10" type="ORF">Smic_52570</name>
</gene>
<dbReference type="InterPro" id="IPR001932">
    <property type="entry name" value="PPM-type_phosphatase-like_dom"/>
</dbReference>
<feature type="region of interest" description="Disordered" evidence="8">
    <location>
        <begin position="357"/>
        <end position="539"/>
    </location>
</feature>
<dbReference type="CDD" id="cd16934">
    <property type="entry name" value="HATPase_RsbT-like"/>
    <property type="match status" value="1"/>
</dbReference>
<dbReference type="SUPFAM" id="SSF55874">
    <property type="entry name" value="ATPase domain of HSP90 chaperone/DNA topoisomerase II/histidine kinase"/>
    <property type="match status" value="2"/>
</dbReference>
<dbReference type="SMART" id="SM00388">
    <property type="entry name" value="HisKA"/>
    <property type="match status" value="1"/>
</dbReference>
<feature type="compositionally biased region" description="Pro residues" evidence="8">
    <location>
        <begin position="810"/>
        <end position="822"/>
    </location>
</feature>
<dbReference type="CDD" id="cd00082">
    <property type="entry name" value="HisKA"/>
    <property type="match status" value="1"/>
</dbReference>
<dbReference type="InterPro" id="IPR003594">
    <property type="entry name" value="HATPase_dom"/>
</dbReference>
<keyword evidence="6" id="KW-0418">Kinase</keyword>
<dbReference type="PANTHER" id="PTHR43711">
    <property type="entry name" value="TWO-COMPONENT HISTIDINE KINASE"/>
    <property type="match status" value="1"/>
</dbReference>
<evidence type="ECO:0000256" key="8">
    <source>
        <dbReference type="SAM" id="MobiDB-lite"/>
    </source>
</evidence>
<dbReference type="Proteomes" id="UP000498740">
    <property type="component" value="Unassembled WGS sequence"/>
</dbReference>
<evidence type="ECO:0000256" key="1">
    <source>
        <dbReference type="ARBA" id="ARBA00000085"/>
    </source>
</evidence>
<dbReference type="SUPFAM" id="SSF81606">
    <property type="entry name" value="PP2C-like"/>
    <property type="match status" value="1"/>
</dbReference>
<dbReference type="GO" id="GO:0000155">
    <property type="term" value="F:phosphorelay sensor kinase activity"/>
    <property type="evidence" value="ECO:0007669"/>
    <property type="project" value="InterPro"/>
</dbReference>
<evidence type="ECO:0000313" key="10">
    <source>
        <dbReference type="EMBL" id="GFN06701.1"/>
    </source>
</evidence>
<keyword evidence="7" id="KW-0902">Two-component regulatory system</keyword>
<dbReference type="EMBL" id="BLWD01000001">
    <property type="protein sequence ID" value="GFN06701.1"/>
    <property type="molecule type" value="Genomic_DNA"/>
</dbReference>
<dbReference type="SUPFAM" id="SSF47384">
    <property type="entry name" value="Homodimeric domain of signal transducing histidine kinase"/>
    <property type="match status" value="1"/>
</dbReference>
<dbReference type="Pfam" id="PF13581">
    <property type="entry name" value="HATPase_c_2"/>
    <property type="match status" value="1"/>
</dbReference>
<feature type="domain" description="Histidine kinase" evidence="9">
    <location>
        <begin position="589"/>
        <end position="811"/>
    </location>
</feature>
<evidence type="ECO:0000313" key="11">
    <source>
        <dbReference type="Proteomes" id="UP000498740"/>
    </source>
</evidence>
<keyword evidence="5" id="KW-0808">Transferase</keyword>
<dbReference type="InterPro" id="IPR036890">
    <property type="entry name" value="HATPase_C_sf"/>
</dbReference>
<dbReference type="Pfam" id="PF07228">
    <property type="entry name" value="SpoIIE"/>
    <property type="match status" value="1"/>
</dbReference>
<dbReference type="InterPro" id="IPR036457">
    <property type="entry name" value="PPM-type-like_dom_sf"/>
</dbReference>
<dbReference type="SMART" id="SM00387">
    <property type="entry name" value="HATPase_c"/>
    <property type="match status" value="1"/>
</dbReference>
<name>A0A7J0CVY6_STRMI</name>
<protein>
    <recommendedName>
        <fullName evidence="3">histidine kinase</fullName>
        <ecNumber evidence="3">2.7.13.3</ecNumber>
    </recommendedName>
</protein>
<evidence type="ECO:0000256" key="5">
    <source>
        <dbReference type="ARBA" id="ARBA00022679"/>
    </source>
</evidence>
<dbReference type="PRINTS" id="PR00344">
    <property type="entry name" value="BCTRLSENSOR"/>
</dbReference>
<dbReference type="Pfam" id="PF00512">
    <property type="entry name" value="HisKA"/>
    <property type="match status" value="1"/>
</dbReference>
<dbReference type="GO" id="GO:0005886">
    <property type="term" value="C:plasma membrane"/>
    <property type="evidence" value="ECO:0007669"/>
    <property type="project" value="UniProtKB-SubCell"/>
</dbReference>
<dbReference type="EC" id="2.7.13.3" evidence="3"/>
<feature type="compositionally biased region" description="Low complexity" evidence="8">
    <location>
        <begin position="489"/>
        <end position="500"/>
    </location>
</feature>
<dbReference type="Gene3D" id="3.30.565.10">
    <property type="entry name" value="Histidine kinase-like ATPase, C-terminal domain"/>
    <property type="match status" value="2"/>
</dbReference>
<dbReference type="Gene3D" id="3.60.40.10">
    <property type="entry name" value="PPM-type phosphatase domain"/>
    <property type="match status" value="1"/>
</dbReference>
<feature type="compositionally biased region" description="Basic residues" evidence="8">
    <location>
        <begin position="404"/>
        <end position="419"/>
    </location>
</feature>
<proteinExistence type="predicted"/>
<dbReference type="InterPro" id="IPR004358">
    <property type="entry name" value="Sig_transdc_His_kin-like_C"/>
</dbReference>
<evidence type="ECO:0000259" key="9">
    <source>
        <dbReference type="PROSITE" id="PS50109"/>
    </source>
</evidence>
<evidence type="ECO:0000256" key="2">
    <source>
        <dbReference type="ARBA" id="ARBA00004236"/>
    </source>
</evidence>
<dbReference type="AlphaFoldDB" id="A0A7J0CVY6"/>
<feature type="compositionally biased region" description="Low complexity" evidence="8">
    <location>
        <begin position="525"/>
        <end position="536"/>
    </location>
</feature>
<comment type="catalytic activity">
    <reaction evidence="1">
        <text>ATP + protein L-histidine = ADP + protein N-phospho-L-histidine.</text>
        <dbReference type="EC" id="2.7.13.3"/>
    </reaction>
</comment>